<dbReference type="InterPro" id="IPR008727">
    <property type="entry name" value="PAAR_motif"/>
</dbReference>
<evidence type="ECO:0000256" key="2">
    <source>
        <dbReference type="SAM" id="SignalP"/>
    </source>
</evidence>
<evidence type="ECO:0000313" key="4">
    <source>
        <dbReference type="Proteomes" id="UP000295122"/>
    </source>
</evidence>
<dbReference type="Gene3D" id="2.60.200.60">
    <property type="match status" value="3"/>
</dbReference>
<reference evidence="3 4" key="1">
    <citation type="submission" date="2019-03" db="EMBL/GenBank/DDBJ databases">
        <title>Genomic Encyclopedia of Type Strains, Phase IV (KMG-IV): sequencing the most valuable type-strain genomes for metagenomic binning, comparative biology and taxonomic classification.</title>
        <authorList>
            <person name="Goeker M."/>
        </authorList>
    </citation>
    <scope>NUCLEOTIDE SEQUENCE [LARGE SCALE GENOMIC DNA]</scope>
    <source>
        <strain evidence="3 4">DSM 25903</strain>
    </source>
</reference>
<feature type="region of interest" description="Disordered" evidence="1">
    <location>
        <begin position="32"/>
        <end position="85"/>
    </location>
</feature>
<dbReference type="Pfam" id="PF05488">
    <property type="entry name" value="PAAR_motif"/>
    <property type="match status" value="1"/>
</dbReference>
<feature type="chain" id="PRO_5020242823" evidence="2">
    <location>
        <begin position="33"/>
        <end position="130"/>
    </location>
</feature>
<accession>A0A4R7BS86</accession>
<protein>
    <submittedName>
        <fullName evidence="3">Putative Zn-binding protein involved in type VI secretion</fullName>
    </submittedName>
</protein>
<gene>
    <name evidence="3" type="ORF">EV668_3992</name>
</gene>
<dbReference type="CDD" id="cd14671">
    <property type="entry name" value="PAAR_like"/>
    <property type="match status" value="1"/>
</dbReference>
<proteinExistence type="predicted"/>
<evidence type="ECO:0000256" key="1">
    <source>
        <dbReference type="SAM" id="MobiDB-lite"/>
    </source>
</evidence>
<evidence type="ECO:0000313" key="3">
    <source>
        <dbReference type="EMBL" id="TDR88123.1"/>
    </source>
</evidence>
<comment type="caution">
    <text evidence="3">The sequence shown here is derived from an EMBL/GenBank/DDBJ whole genome shotgun (WGS) entry which is preliminary data.</text>
</comment>
<keyword evidence="4" id="KW-1185">Reference proteome</keyword>
<organism evidence="3 4">
    <name type="scientific">Enterovirga rhinocerotis</name>
    <dbReference type="NCBI Taxonomy" id="1339210"/>
    <lineage>
        <taxon>Bacteria</taxon>
        <taxon>Pseudomonadati</taxon>
        <taxon>Pseudomonadota</taxon>
        <taxon>Alphaproteobacteria</taxon>
        <taxon>Hyphomicrobiales</taxon>
        <taxon>Methylobacteriaceae</taxon>
        <taxon>Enterovirga</taxon>
    </lineage>
</organism>
<feature type="signal peptide" evidence="2">
    <location>
        <begin position="1"/>
        <end position="32"/>
    </location>
</feature>
<dbReference type="AlphaFoldDB" id="A0A4R7BS86"/>
<name>A0A4R7BS86_9HYPH</name>
<dbReference type="EMBL" id="SNZR01000015">
    <property type="protein sequence ID" value="TDR88123.1"/>
    <property type="molecule type" value="Genomic_DNA"/>
</dbReference>
<keyword evidence="2" id="KW-0732">Signal</keyword>
<dbReference type="Proteomes" id="UP000295122">
    <property type="component" value="Unassembled WGS sequence"/>
</dbReference>
<sequence length="130" mass="13102">MNLRARPRHYTVMRIRLYPLVALVALAGPAVAQTQAQSPSPAPAEAPQPGVIARGSSSVTVDGLPAARSGDATSNGGAGAVEGSPNVFINGKPAVRVGDRTRCGVVVQGSSTVFVNGRPLARAGDGVSDC</sequence>